<dbReference type="InterPro" id="IPR036869">
    <property type="entry name" value="J_dom_sf"/>
</dbReference>
<feature type="domain" description="J" evidence="2">
    <location>
        <begin position="17"/>
        <end position="88"/>
    </location>
</feature>
<evidence type="ECO:0000313" key="3">
    <source>
        <dbReference type="EMBL" id="CAH7685347.1"/>
    </source>
</evidence>
<dbReference type="PANTHER" id="PTHR44144">
    <property type="entry name" value="DNAJ HOMOLOG SUBFAMILY C MEMBER 9"/>
    <property type="match status" value="1"/>
</dbReference>
<evidence type="ECO:0000259" key="2">
    <source>
        <dbReference type="PROSITE" id="PS50076"/>
    </source>
</evidence>
<dbReference type="GO" id="GO:0005737">
    <property type="term" value="C:cytoplasm"/>
    <property type="evidence" value="ECO:0007669"/>
    <property type="project" value="TreeGrafter"/>
</dbReference>
<feature type="region of interest" description="Disordered" evidence="1">
    <location>
        <begin position="285"/>
        <end position="357"/>
    </location>
</feature>
<proteinExistence type="predicted"/>
<accession>A0AAV0BH21</accession>
<dbReference type="GO" id="GO:0005634">
    <property type="term" value="C:nucleus"/>
    <property type="evidence" value="ECO:0007669"/>
    <property type="project" value="TreeGrafter"/>
</dbReference>
<reference evidence="3" key="1">
    <citation type="submission" date="2022-06" db="EMBL/GenBank/DDBJ databases">
        <authorList>
            <consortium name="SYNGENTA / RWTH Aachen University"/>
        </authorList>
    </citation>
    <scope>NUCLEOTIDE SEQUENCE</scope>
</reference>
<dbReference type="Gene3D" id="1.10.287.110">
    <property type="entry name" value="DnaJ domain"/>
    <property type="match status" value="1"/>
</dbReference>
<name>A0AAV0BH21_PHAPC</name>
<dbReference type="GO" id="GO:0031072">
    <property type="term" value="F:heat shock protein binding"/>
    <property type="evidence" value="ECO:0007669"/>
    <property type="project" value="TreeGrafter"/>
</dbReference>
<dbReference type="PANTHER" id="PTHR44144:SF1">
    <property type="entry name" value="DNAJ HOMOLOG SUBFAMILY C MEMBER 9"/>
    <property type="match status" value="1"/>
</dbReference>
<dbReference type="PRINTS" id="PR00625">
    <property type="entry name" value="JDOMAIN"/>
</dbReference>
<evidence type="ECO:0000256" key="1">
    <source>
        <dbReference type="SAM" id="MobiDB-lite"/>
    </source>
</evidence>
<feature type="compositionally biased region" description="Basic and acidic residues" evidence="1">
    <location>
        <begin position="189"/>
        <end position="199"/>
    </location>
</feature>
<dbReference type="Pfam" id="PF00226">
    <property type="entry name" value="DnaJ"/>
    <property type="match status" value="1"/>
</dbReference>
<evidence type="ECO:0000313" key="4">
    <source>
        <dbReference type="Proteomes" id="UP001153365"/>
    </source>
</evidence>
<feature type="compositionally biased region" description="Basic and acidic residues" evidence="1">
    <location>
        <begin position="206"/>
        <end position="222"/>
    </location>
</feature>
<sequence>MSDSDPSFAIFGTEEPDLYGALGLKPDAKESEIKTSYRKLALKFHPDKFPLNITDDQRNDYLIKFERIGFAYKVLSDSTRRKRWDETGRTDENFLLNGGNGSDHEAWKEYFKDLWSGEVNSTTIKEFTLKYQGSDEELNDLHQHYLDFDGSLEEILSHTMCATDADEPRIIKRIDESIKSGLLPKKKRWQNDKKDEKAREKRRKEATKESKEAEEMAKELGVHDQLFGECSNSEKDTSDVSSKRKSKSANKSKESNSEDALKALIQSRSVGRHESLMAKLEAKALAESNKELSSSKSKTKGKKRVIESEEQDHSIKPDQPSEEEFLKIQADMEERRKKSGSKTAESKKTKAGKKVKT</sequence>
<comment type="caution">
    <text evidence="3">The sequence shown here is derived from an EMBL/GenBank/DDBJ whole genome shotgun (WGS) entry which is preliminary data.</text>
</comment>
<organism evidence="3 4">
    <name type="scientific">Phakopsora pachyrhizi</name>
    <name type="common">Asian soybean rust disease fungus</name>
    <dbReference type="NCBI Taxonomy" id="170000"/>
    <lineage>
        <taxon>Eukaryota</taxon>
        <taxon>Fungi</taxon>
        <taxon>Dikarya</taxon>
        <taxon>Basidiomycota</taxon>
        <taxon>Pucciniomycotina</taxon>
        <taxon>Pucciniomycetes</taxon>
        <taxon>Pucciniales</taxon>
        <taxon>Phakopsoraceae</taxon>
        <taxon>Phakopsora</taxon>
    </lineage>
</organism>
<feature type="compositionally biased region" description="Basic and acidic residues" evidence="1">
    <location>
        <begin position="304"/>
        <end position="316"/>
    </location>
</feature>
<gene>
    <name evidence="3" type="ORF">PPACK8108_LOCUS19848</name>
</gene>
<dbReference type="AlphaFoldDB" id="A0AAV0BH21"/>
<dbReference type="InterPro" id="IPR056453">
    <property type="entry name" value="HTH_DNAJC9"/>
</dbReference>
<dbReference type="Pfam" id="PF23302">
    <property type="entry name" value="HTH_DNAJC9"/>
    <property type="match status" value="1"/>
</dbReference>
<dbReference type="Proteomes" id="UP001153365">
    <property type="component" value="Unassembled WGS sequence"/>
</dbReference>
<dbReference type="PROSITE" id="PS50076">
    <property type="entry name" value="DNAJ_2"/>
    <property type="match status" value="1"/>
</dbReference>
<dbReference type="InterPro" id="IPR001623">
    <property type="entry name" value="DnaJ_domain"/>
</dbReference>
<dbReference type="CDD" id="cd06257">
    <property type="entry name" value="DnaJ"/>
    <property type="match status" value="1"/>
</dbReference>
<dbReference type="InterPro" id="IPR052594">
    <property type="entry name" value="J_domain-containing_protein"/>
</dbReference>
<dbReference type="SUPFAM" id="SSF46565">
    <property type="entry name" value="Chaperone J-domain"/>
    <property type="match status" value="1"/>
</dbReference>
<feature type="compositionally biased region" description="Basic and acidic residues" evidence="1">
    <location>
        <begin position="232"/>
        <end position="242"/>
    </location>
</feature>
<protein>
    <recommendedName>
        <fullName evidence="2">J domain-containing protein</fullName>
    </recommendedName>
</protein>
<keyword evidence="4" id="KW-1185">Reference proteome</keyword>
<feature type="compositionally biased region" description="Basic and acidic residues" evidence="1">
    <location>
        <begin position="251"/>
        <end position="261"/>
    </location>
</feature>
<feature type="region of interest" description="Disordered" evidence="1">
    <location>
        <begin position="184"/>
        <end position="272"/>
    </location>
</feature>
<dbReference type="EMBL" id="CALTRL010005720">
    <property type="protein sequence ID" value="CAH7685347.1"/>
    <property type="molecule type" value="Genomic_DNA"/>
</dbReference>
<dbReference type="SMART" id="SM00271">
    <property type="entry name" value="DnaJ"/>
    <property type="match status" value="1"/>
</dbReference>
<feature type="compositionally biased region" description="Basic and acidic residues" evidence="1">
    <location>
        <begin position="324"/>
        <end position="336"/>
    </location>
</feature>